<dbReference type="PROSITE" id="PS51354">
    <property type="entry name" value="GLUTAREDOXIN_2"/>
    <property type="match status" value="1"/>
</dbReference>
<dbReference type="RefSeq" id="WP_014446480.1">
    <property type="nucleotide sequence ID" value="NC_017093.1"/>
</dbReference>
<dbReference type="Pfam" id="PF00462">
    <property type="entry name" value="Glutaredoxin"/>
    <property type="match status" value="1"/>
</dbReference>
<keyword evidence="1" id="KW-0472">Membrane</keyword>
<reference evidence="3 4" key="1">
    <citation type="submission" date="2012-02" db="EMBL/GenBank/DDBJ databases">
        <title>Complete genome sequence of Actinoplanes missouriensis 431 (= NBRC 102363).</title>
        <authorList>
            <person name="Ohnishi Y."/>
            <person name="Ishikawa J."/>
            <person name="Sekine M."/>
            <person name="Hosoyama A."/>
            <person name="Harada T."/>
            <person name="Narita H."/>
            <person name="Hata T."/>
            <person name="Konno Y."/>
            <person name="Tutikane K."/>
            <person name="Fujita N."/>
            <person name="Horinouchi S."/>
            <person name="Hayakawa M."/>
        </authorList>
    </citation>
    <scope>NUCLEOTIDE SEQUENCE [LARGE SCALE GENOMIC DNA]</scope>
    <source>
        <strain evidence="4">ATCC 14538 / DSM 43046 / CBS 188.64 / JCM 3121 / NBRC 102363 / NCIMB 12654 / NRRL B-3342 / UNCC 431</strain>
    </source>
</reference>
<evidence type="ECO:0000313" key="4">
    <source>
        <dbReference type="Proteomes" id="UP000007882"/>
    </source>
</evidence>
<dbReference type="InterPro" id="IPR002109">
    <property type="entry name" value="Glutaredoxin"/>
</dbReference>
<dbReference type="AlphaFoldDB" id="I0HF07"/>
<gene>
    <name evidence="3" type="ordered locus">AMIS_63740</name>
</gene>
<dbReference type="InterPro" id="IPR051548">
    <property type="entry name" value="Grx-like_ET"/>
</dbReference>
<keyword evidence="4" id="KW-1185">Reference proteome</keyword>
<dbReference type="InterPro" id="IPR036249">
    <property type="entry name" value="Thioredoxin-like_sf"/>
</dbReference>
<dbReference type="HOGENOM" id="CLU_151727_0_0_11"/>
<evidence type="ECO:0000259" key="2">
    <source>
        <dbReference type="Pfam" id="PF00462"/>
    </source>
</evidence>
<proteinExistence type="predicted"/>
<sequence>MLRRWRLAILTATCGGLIAAVKIGDGSPWGAAFVIVISLGLAFVVSPQLFPRAESAAEAITDGRPVVYWRPGCPFCVRLRARLGSDADRVHWVDIWRDPEGAATVRAITGGDETVPTVVIGGEGFVNPDPSWIRDRIATVS</sequence>
<dbReference type="EMBL" id="AP012319">
    <property type="protein sequence ID" value="BAL91594.1"/>
    <property type="molecule type" value="Genomic_DNA"/>
</dbReference>
<dbReference type="STRING" id="512565.AMIS_63740"/>
<dbReference type="PATRIC" id="fig|512565.3.peg.6375"/>
<dbReference type="Proteomes" id="UP000007882">
    <property type="component" value="Chromosome"/>
</dbReference>
<dbReference type="GO" id="GO:0009055">
    <property type="term" value="F:electron transfer activity"/>
    <property type="evidence" value="ECO:0007669"/>
    <property type="project" value="TreeGrafter"/>
</dbReference>
<evidence type="ECO:0000313" key="3">
    <source>
        <dbReference type="EMBL" id="BAL91594.1"/>
    </source>
</evidence>
<accession>I0HF07</accession>
<dbReference type="SUPFAM" id="SSF52833">
    <property type="entry name" value="Thioredoxin-like"/>
    <property type="match status" value="1"/>
</dbReference>
<organism evidence="3 4">
    <name type="scientific">Actinoplanes missouriensis (strain ATCC 14538 / DSM 43046 / CBS 188.64 / JCM 3121 / NBRC 102363 / NCIMB 12654 / NRRL B-3342 / UNCC 431)</name>
    <dbReference type="NCBI Taxonomy" id="512565"/>
    <lineage>
        <taxon>Bacteria</taxon>
        <taxon>Bacillati</taxon>
        <taxon>Actinomycetota</taxon>
        <taxon>Actinomycetes</taxon>
        <taxon>Micromonosporales</taxon>
        <taxon>Micromonosporaceae</taxon>
        <taxon>Actinoplanes</taxon>
    </lineage>
</organism>
<name>I0HF07_ACTM4</name>
<feature type="transmembrane region" description="Helical" evidence="1">
    <location>
        <begin position="29"/>
        <end position="50"/>
    </location>
</feature>
<keyword evidence="1" id="KW-1133">Transmembrane helix</keyword>
<dbReference type="GO" id="GO:0045454">
    <property type="term" value="P:cell redox homeostasis"/>
    <property type="evidence" value="ECO:0007669"/>
    <property type="project" value="TreeGrafter"/>
</dbReference>
<dbReference type="eggNOG" id="COG0695">
    <property type="taxonomic scope" value="Bacteria"/>
</dbReference>
<evidence type="ECO:0000256" key="1">
    <source>
        <dbReference type="SAM" id="Phobius"/>
    </source>
</evidence>
<dbReference type="PANTHER" id="PTHR34386:SF1">
    <property type="entry name" value="GLUTAREDOXIN-LIKE PROTEIN NRDH"/>
    <property type="match status" value="1"/>
</dbReference>
<dbReference type="OrthoDB" id="8991911at2"/>
<dbReference type="KEGG" id="ams:AMIS_63740"/>
<feature type="domain" description="Glutaredoxin" evidence="2">
    <location>
        <begin position="66"/>
        <end position="123"/>
    </location>
</feature>
<dbReference type="Gene3D" id="3.40.30.10">
    <property type="entry name" value="Glutaredoxin"/>
    <property type="match status" value="1"/>
</dbReference>
<dbReference type="PANTHER" id="PTHR34386">
    <property type="entry name" value="GLUTAREDOXIN"/>
    <property type="match status" value="1"/>
</dbReference>
<keyword evidence="1" id="KW-0812">Transmembrane</keyword>
<protein>
    <submittedName>
        <fullName evidence="3">Putative glutaredoxin</fullName>
    </submittedName>
</protein>